<reference evidence="2" key="1">
    <citation type="submission" date="2016-12" db="EMBL/GenBank/DDBJ databases">
        <title>The genomes of Aspergillus section Nigri reveals drivers in fungal speciation.</title>
        <authorList>
            <consortium name="DOE Joint Genome Institute"/>
            <person name="Vesth T.C."/>
            <person name="Nybo J."/>
            <person name="Theobald S."/>
            <person name="Brandl J."/>
            <person name="Frisvad J.C."/>
            <person name="Nielsen K.F."/>
            <person name="Lyhne E.K."/>
            <person name="Kogle M.E."/>
            <person name="Kuo A."/>
            <person name="Riley R."/>
            <person name="Clum A."/>
            <person name="Nolan M."/>
            <person name="Lipzen A."/>
            <person name="Salamov A."/>
            <person name="Henrissat B."/>
            <person name="Wiebenga A."/>
            <person name="De vries R.P."/>
            <person name="Grigoriev I.V."/>
            <person name="Mortensen U.H."/>
            <person name="Andersen M.R."/>
            <person name="Baker S.E."/>
        </authorList>
    </citation>
    <scope>NUCLEOTIDE SEQUENCE</scope>
    <source>
        <strain evidence="2">IBT 28561</strain>
    </source>
</reference>
<dbReference type="OrthoDB" id="3000060at2759"/>
<protein>
    <submittedName>
        <fullName evidence="2">Uncharacterized protein</fullName>
    </submittedName>
</protein>
<organism evidence="2 3">
    <name type="scientific">Aspergillus campestris (strain IBT 28561)</name>
    <dbReference type="NCBI Taxonomy" id="1392248"/>
    <lineage>
        <taxon>Eukaryota</taxon>
        <taxon>Fungi</taxon>
        <taxon>Dikarya</taxon>
        <taxon>Ascomycota</taxon>
        <taxon>Pezizomycotina</taxon>
        <taxon>Eurotiomycetes</taxon>
        <taxon>Eurotiomycetidae</taxon>
        <taxon>Eurotiales</taxon>
        <taxon>Aspergillaceae</taxon>
        <taxon>Aspergillus</taxon>
        <taxon>Aspergillus subgen. Circumdati</taxon>
    </lineage>
</organism>
<dbReference type="EMBL" id="MSFM01000001">
    <property type="protein sequence ID" value="PKY09412.1"/>
    <property type="molecule type" value="Genomic_DNA"/>
</dbReference>
<dbReference type="Proteomes" id="UP000234254">
    <property type="component" value="Unassembled WGS sequence"/>
</dbReference>
<comment type="caution">
    <text evidence="2">The sequence shown here is derived from an EMBL/GenBank/DDBJ whole genome shotgun (WGS) entry which is preliminary data.</text>
</comment>
<evidence type="ECO:0000313" key="2">
    <source>
        <dbReference type="EMBL" id="PKY09412.1"/>
    </source>
</evidence>
<dbReference type="AlphaFoldDB" id="A0A2I1DHR0"/>
<dbReference type="VEuPathDB" id="FungiDB:P168DRAFT_35471"/>
<gene>
    <name evidence="2" type="ORF">P168DRAFT_35471</name>
</gene>
<feature type="region of interest" description="Disordered" evidence="1">
    <location>
        <begin position="43"/>
        <end position="66"/>
    </location>
</feature>
<evidence type="ECO:0000313" key="3">
    <source>
        <dbReference type="Proteomes" id="UP000234254"/>
    </source>
</evidence>
<name>A0A2I1DHR0_ASPC2</name>
<dbReference type="RefSeq" id="XP_024698006.1">
    <property type="nucleotide sequence ID" value="XM_024841897.1"/>
</dbReference>
<sequence>MIVLTIIRSLLLTVLLVLVLFPSILSGARQVLVRCKLLTHYSPPGPSPPASHISPPGDRRPRRSSQPIFTTSCYSGGWLVRPDINQQQLNTTAITASGGNDESPSWTVTWSTLLVSSQTPSLHYLINMKNKIQKITEPLTCIQFSKPVYNLEKHGST</sequence>
<keyword evidence="3" id="KW-1185">Reference proteome</keyword>
<dbReference type="GeneID" id="36549426"/>
<evidence type="ECO:0000256" key="1">
    <source>
        <dbReference type="SAM" id="MobiDB-lite"/>
    </source>
</evidence>
<accession>A0A2I1DHR0</accession>
<proteinExistence type="predicted"/>